<dbReference type="RefSeq" id="WP_112345500.1">
    <property type="nucleotide sequence ID" value="NZ_QMKK01000060.1"/>
</dbReference>
<reference evidence="1 2" key="1">
    <citation type="submission" date="2018-06" db="EMBL/GenBank/DDBJ databases">
        <title>Whole Genome Sequence of an efficient microsymbiont, Rhizobium tropici.</title>
        <authorList>
            <person name="Srinivasan R."/>
            <person name="Singh H.V."/>
            <person name="Srivastava R."/>
            <person name="Kumari B."/>
            <person name="Radhakrishna A."/>
        </authorList>
    </citation>
    <scope>NUCLEOTIDE SEQUENCE [LARGE SCALE GENOMIC DNA]</scope>
    <source>
        <strain evidence="1 2">IGFRI Rhizo-19</strain>
    </source>
</reference>
<accession>A0A329Y718</accession>
<dbReference type="AlphaFoldDB" id="A0A329Y718"/>
<dbReference type="Proteomes" id="UP000251205">
    <property type="component" value="Unassembled WGS sequence"/>
</dbReference>
<evidence type="ECO:0000313" key="1">
    <source>
        <dbReference type="EMBL" id="RAX37682.1"/>
    </source>
</evidence>
<dbReference type="OrthoDB" id="7596641at2"/>
<evidence type="ECO:0008006" key="3">
    <source>
        <dbReference type="Google" id="ProtNLM"/>
    </source>
</evidence>
<comment type="caution">
    <text evidence="1">The sequence shown here is derived from an EMBL/GenBank/DDBJ whole genome shotgun (WGS) entry which is preliminary data.</text>
</comment>
<sequence>MPLIYKVGKHDEGFAYRLGDVWSETFPDHESALAAAKSAAARQQQDGEDAQITYQLYDGRWLTEHVSRGEGPTTDVIDEEGMP</sequence>
<protein>
    <recommendedName>
        <fullName evidence="3">DUF2188 domain-containing protein</fullName>
    </recommendedName>
</protein>
<proteinExistence type="predicted"/>
<organism evidence="1 2">
    <name type="scientific">Rhizobium tropici</name>
    <dbReference type="NCBI Taxonomy" id="398"/>
    <lineage>
        <taxon>Bacteria</taxon>
        <taxon>Pseudomonadati</taxon>
        <taxon>Pseudomonadota</taxon>
        <taxon>Alphaproteobacteria</taxon>
        <taxon>Hyphomicrobiales</taxon>
        <taxon>Rhizobiaceae</taxon>
        <taxon>Rhizobium/Agrobacterium group</taxon>
        <taxon>Rhizobium</taxon>
    </lineage>
</organism>
<evidence type="ECO:0000313" key="2">
    <source>
        <dbReference type="Proteomes" id="UP000251205"/>
    </source>
</evidence>
<gene>
    <name evidence="1" type="ORF">DQ393_30875</name>
</gene>
<name>A0A329Y718_RHITR</name>
<dbReference type="EMBL" id="QMKK01000060">
    <property type="protein sequence ID" value="RAX37682.1"/>
    <property type="molecule type" value="Genomic_DNA"/>
</dbReference>